<dbReference type="Pfam" id="PF12937">
    <property type="entry name" value="F-box-like"/>
    <property type="match status" value="1"/>
</dbReference>
<keyword evidence="4" id="KW-1185">Reference proteome</keyword>
<feature type="domain" description="F-box" evidence="2">
    <location>
        <begin position="61"/>
        <end position="98"/>
    </location>
</feature>
<feature type="region of interest" description="Disordered" evidence="1">
    <location>
        <begin position="23"/>
        <end position="45"/>
    </location>
</feature>
<accession>A0A5C3QND5</accession>
<name>A0A5C3QND5_9AGAR</name>
<evidence type="ECO:0000313" key="4">
    <source>
        <dbReference type="Proteomes" id="UP000305067"/>
    </source>
</evidence>
<dbReference type="InterPro" id="IPR001810">
    <property type="entry name" value="F-box_dom"/>
</dbReference>
<protein>
    <recommendedName>
        <fullName evidence="2">F-box domain-containing protein</fullName>
    </recommendedName>
</protein>
<evidence type="ECO:0000313" key="3">
    <source>
        <dbReference type="EMBL" id="TFL03332.1"/>
    </source>
</evidence>
<organism evidence="3 4">
    <name type="scientific">Pterulicium gracile</name>
    <dbReference type="NCBI Taxonomy" id="1884261"/>
    <lineage>
        <taxon>Eukaryota</taxon>
        <taxon>Fungi</taxon>
        <taxon>Dikarya</taxon>
        <taxon>Basidiomycota</taxon>
        <taxon>Agaricomycotina</taxon>
        <taxon>Agaricomycetes</taxon>
        <taxon>Agaricomycetidae</taxon>
        <taxon>Agaricales</taxon>
        <taxon>Pleurotineae</taxon>
        <taxon>Pterulaceae</taxon>
        <taxon>Pterulicium</taxon>
    </lineage>
</organism>
<dbReference type="PROSITE" id="PS50181">
    <property type="entry name" value="FBOX"/>
    <property type="match status" value="1"/>
</dbReference>
<dbReference type="Proteomes" id="UP000305067">
    <property type="component" value="Unassembled WGS sequence"/>
</dbReference>
<dbReference type="EMBL" id="ML178820">
    <property type="protein sequence ID" value="TFL03332.1"/>
    <property type="molecule type" value="Genomic_DNA"/>
</dbReference>
<evidence type="ECO:0000256" key="1">
    <source>
        <dbReference type="SAM" id="MobiDB-lite"/>
    </source>
</evidence>
<dbReference type="AlphaFoldDB" id="A0A5C3QND5"/>
<reference evidence="3 4" key="1">
    <citation type="journal article" date="2019" name="Nat. Ecol. Evol.">
        <title>Megaphylogeny resolves global patterns of mushroom evolution.</title>
        <authorList>
            <person name="Varga T."/>
            <person name="Krizsan K."/>
            <person name="Foldi C."/>
            <person name="Dima B."/>
            <person name="Sanchez-Garcia M."/>
            <person name="Sanchez-Ramirez S."/>
            <person name="Szollosi G.J."/>
            <person name="Szarkandi J.G."/>
            <person name="Papp V."/>
            <person name="Albert L."/>
            <person name="Andreopoulos W."/>
            <person name="Angelini C."/>
            <person name="Antonin V."/>
            <person name="Barry K.W."/>
            <person name="Bougher N.L."/>
            <person name="Buchanan P."/>
            <person name="Buyck B."/>
            <person name="Bense V."/>
            <person name="Catcheside P."/>
            <person name="Chovatia M."/>
            <person name="Cooper J."/>
            <person name="Damon W."/>
            <person name="Desjardin D."/>
            <person name="Finy P."/>
            <person name="Geml J."/>
            <person name="Haridas S."/>
            <person name="Hughes K."/>
            <person name="Justo A."/>
            <person name="Karasinski D."/>
            <person name="Kautmanova I."/>
            <person name="Kiss B."/>
            <person name="Kocsube S."/>
            <person name="Kotiranta H."/>
            <person name="LaButti K.M."/>
            <person name="Lechner B.E."/>
            <person name="Liimatainen K."/>
            <person name="Lipzen A."/>
            <person name="Lukacs Z."/>
            <person name="Mihaltcheva S."/>
            <person name="Morgado L.N."/>
            <person name="Niskanen T."/>
            <person name="Noordeloos M.E."/>
            <person name="Ohm R.A."/>
            <person name="Ortiz-Santana B."/>
            <person name="Ovrebo C."/>
            <person name="Racz N."/>
            <person name="Riley R."/>
            <person name="Savchenko A."/>
            <person name="Shiryaev A."/>
            <person name="Soop K."/>
            <person name="Spirin V."/>
            <person name="Szebenyi C."/>
            <person name="Tomsovsky M."/>
            <person name="Tulloss R.E."/>
            <person name="Uehling J."/>
            <person name="Grigoriev I.V."/>
            <person name="Vagvolgyi C."/>
            <person name="Papp T."/>
            <person name="Martin F.M."/>
            <person name="Miettinen O."/>
            <person name="Hibbett D.S."/>
            <person name="Nagy L.G."/>
        </authorList>
    </citation>
    <scope>NUCLEOTIDE SEQUENCE [LARGE SCALE GENOMIC DNA]</scope>
    <source>
        <strain evidence="3 4">CBS 309.79</strain>
    </source>
</reference>
<dbReference type="InterPro" id="IPR036047">
    <property type="entry name" value="F-box-like_dom_sf"/>
</dbReference>
<evidence type="ECO:0000259" key="2">
    <source>
        <dbReference type="PROSITE" id="PS50181"/>
    </source>
</evidence>
<dbReference type="CDD" id="cd09917">
    <property type="entry name" value="F-box_SF"/>
    <property type="match status" value="1"/>
</dbReference>
<dbReference type="Gene3D" id="1.20.1280.50">
    <property type="match status" value="1"/>
</dbReference>
<dbReference type="SUPFAM" id="SSF81383">
    <property type="entry name" value="F-box domain"/>
    <property type="match status" value="1"/>
</dbReference>
<dbReference type="OrthoDB" id="2322499at2759"/>
<sequence>MRRSKRAIAAKARDDAETFVDSNLASDDEEAPKGKKRKVAHGSTAKTVVKPKGKLSARAKLRFITEIPLELLAEIFSYLEPRDLMHLSRASRNLGTFF</sequence>
<gene>
    <name evidence="3" type="ORF">BDV98DRAFT_381537</name>
</gene>
<proteinExistence type="predicted"/>